<sequence length="443" mass="48301">MDRPSPGSLADFLTTEAQAIAGACMTCGECVRVCPVIPYGAATNAPAEQVVGGIVGFLGGQGELDPASDVWASTCNGCGLCIPVCPEAINPRKMLALASARSASRGSKTPELFRRMSRAIRIMAAMQLIPEEFRRVFVPPRPRRAPIVFYLGCNALRTPHLLFNSMALLDALGADYEVVGGPSSCCGVIATKWEGEVRTGERVTANAIDRFEGFRPERVLNWCPTCQLHLGETLEGYRKTAYEFDHVTEYLVGRLDLLREKFVIPIPRRVIVHAHVGRADICRNVDLLLRAIPELEIIETVFESGYTCGGSGCSKAPELAAREHGELLARAEATGADILVTLYHGCHATFIGAEAGGKFRVLNYTDLLVEALGGIPHSDRLKEFRLLDDWQMIVDEGRPYLQANGLDVDPEWLKQHGPAIFASLEFKGQLDCFEKGHAHANPA</sequence>
<keyword evidence="8" id="KW-1185">Reference proteome</keyword>
<evidence type="ECO:0000256" key="5">
    <source>
        <dbReference type="ARBA" id="ARBA00023014"/>
    </source>
</evidence>
<dbReference type="Gene3D" id="3.30.70.20">
    <property type="match status" value="1"/>
</dbReference>
<dbReference type="PANTHER" id="PTHR43255:SF1">
    <property type="entry name" value="IRON-SULFUR-BINDING OXIDOREDUCTASE FADF-RELATED"/>
    <property type="match status" value="1"/>
</dbReference>
<evidence type="ECO:0000256" key="2">
    <source>
        <dbReference type="ARBA" id="ARBA00022723"/>
    </source>
</evidence>
<protein>
    <recommendedName>
        <fullName evidence="6">4Fe-4S ferredoxin-type domain-containing protein</fullName>
    </recommendedName>
</protein>
<dbReference type="GO" id="GO:0016491">
    <property type="term" value="F:oxidoreductase activity"/>
    <property type="evidence" value="ECO:0007669"/>
    <property type="project" value="UniProtKB-KW"/>
</dbReference>
<proteinExistence type="predicted"/>
<evidence type="ECO:0000313" key="8">
    <source>
        <dbReference type="Proteomes" id="UP000051913"/>
    </source>
</evidence>
<keyword evidence="5" id="KW-0411">Iron-sulfur</keyword>
<dbReference type="SUPFAM" id="SSF54862">
    <property type="entry name" value="4Fe-4S ferredoxins"/>
    <property type="match status" value="1"/>
</dbReference>
<name>A0A0R3LDA8_9BRAD</name>
<dbReference type="GO" id="GO:0005886">
    <property type="term" value="C:plasma membrane"/>
    <property type="evidence" value="ECO:0007669"/>
    <property type="project" value="TreeGrafter"/>
</dbReference>
<dbReference type="InterPro" id="IPR017896">
    <property type="entry name" value="4Fe4S_Fe-S-bd"/>
</dbReference>
<dbReference type="PROSITE" id="PS51379">
    <property type="entry name" value="4FE4S_FER_2"/>
    <property type="match status" value="2"/>
</dbReference>
<dbReference type="OrthoDB" id="9794954at2"/>
<dbReference type="GO" id="GO:0051539">
    <property type="term" value="F:4 iron, 4 sulfur cluster binding"/>
    <property type="evidence" value="ECO:0007669"/>
    <property type="project" value="UniProtKB-KW"/>
</dbReference>
<keyword evidence="1" id="KW-0004">4Fe-4S</keyword>
<dbReference type="Proteomes" id="UP000051913">
    <property type="component" value="Unassembled WGS sequence"/>
</dbReference>
<keyword evidence="3" id="KW-0560">Oxidoreductase</keyword>
<evidence type="ECO:0000259" key="6">
    <source>
        <dbReference type="PROSITE" id="PS51379"/>
    </source>
</evidence>
<dbReference type="STRING" id="1518501.CQ10_02290"/>
<keyword evidence="2" id="KW-0479">Metal-binding</keyword>
<evidence type="ECO:0000256" key="1">
    <source>
        <dbReference type="ARBA" id="ARBA00022485"/>
    </source>
</evidence>
<evidence type="ECO:0000256" key="3">
    <source>
        <dbReference type="ARBA" id="ARBA00023002"/>
    </source>
</evidence>
<dbReference type="AlphaFoldDB" id="A0A0R3LDA8"/>
<dbReference type="InterPro" id="IPR051460">
    <property type="entry name" value="HdrC_iron-sulfur_subunit"/>
</dbReference>
<comment type="caution">
    <text evidence="7">The sequence shown here is derived from an EMBL/GenBank/DDBJ whole genome shotgun (WGS) entry which is preliminary data.</text>
</comment>
<dbReference type="RefSeq" id="WP_057848987.1">
    <property type="nucleotide sequence ID" value="NZ_LLXX01000026.1"/>
</dbReference>
<dbReference type="PROSITE" id="PS00198">
    <property type="entry name" value="4FE4S_FER_1"/>
    <property type="match status" value="1"/>
</dbReference>
<organism evidence="7 8">
    <name type="scientific">Bradyrhizobium valentinum</name>
    <dbReference type="NCBI Taxonomy" id="1518501"/>
    <lineage>
        <taxon>Bacteria</taxon>
        <taxon>Pseudomonadati</taxon>
        <taxon>Pseudomonadota</taxon>
        <taxon>Alphaproteobacteria</taxon>
        <taxon>Hyphomicrobiales</taxon>
        <taxon>Nitrobacteraceae</taxon>
        <taxon>Bradyrhizobium</taxon>
    </lineage>
</organism>
<keyword evidence="4" id="KW-0408">Iron</keyword>
<dbReference type="EMBL" id="LLXX01000026">
    <property type="protein sequence ID" value="KRR12626.1"/>
    <property type="molecule type" value="Genomic_DNA"/>
</dbReference>
<evidence type="ECO:0000313" key="7">
    <source>
        <dbReference type="EMBL" id="KRR12626.1"/>
    </source>
</evidence>
<evidence type="ECO:0000256" key="4">
    <source>
        <dbReference type="ARBA" id="ARBA00023004"/>
    </source>
</evidence>
<dbReference type="Pfam" id="PF02754">
    <property type="entry name" value="CCG"/>
    <property type="match status" value="2"/>
</dbReference>
<reference evidence="7 8" key="1">
    <citation type="submission" date="2014-03" db="EMBL/GenBank/DDBJ databases">
        <title>Bradyrhizobium valentinum sp. nov., isolated from effective nodules of Lupinus mariae-josephae, a lupine endemic of basic-lime soils in Eastern Spain.</title>
        <authorList>
            <person name="Duran D."/>
            <person name="Rey L."/>
            <person name="Navarro A."/>
            <person name="Busquets A."/>
            <person name="Imperial J."/>
            <person name="Ruiz-Argueso T."/>
        </authorList>
    </citation>
    <scope>NUCLEOTIDE SEQUENCE [LARGE SCALE GENOMIC DNA]</scope>
    <source>
        <strain evidence="7 8">LmjM3</strain>
    </source>
</reference>
<accession>A0A0R3LDA8</accession>
<feature type="domain" description="4Fe-4S ferredoxin-type" evidence="6">
    <location>
        <begin position="66"/>
        <end position="94"/>
    </location>
</feature>
<dbReference type="InterPro" id="IPR004017">
    <property type="entry name" value="Cys_rich_dom"/>
</dbReference>
<dbReference type="InterPro" id="IPR017900">
    <property type="entry name" value="4Fe4S_Fe_S_CS"/>
</dbReference>
<dbReference type="Pfam" id="PF12838">
    <property type="entry name" value="Fer4_7"/>
    <property type="match status" value="1"/>
</dbReference>
<dbReference type="PANTHER" id="PTHR43255">
    <property type="entry name" value="IRON-SULFUR-BINDING OXIDOREDUCTASE FADF-RELATED-RELATED"/>
    <property type="match status" value="1"/>
</dbReference>
<dbReference type="GO" id="GO:0046872">
    <property type="term" value="F:metal ion binding"/>
    <property type="evidence" value="ECO:0007669"/>
    <property type="project" value="UniProtKB-KW"/>
</dbReference>
<feature type="domain" description="4Fe-4S ferredoxin-type" evidence="6">
    <location>
        <begin position="15"/>
        <end position="47"/>
    </location>
</feature>
<gene>
    <name evidence="7" type="ORF">CP49_17435</name>
</gene>